<evidence type="ECO:0000313" key="11">
    <source>
        <dbReference type="Proteomes" id="UP000887043"/>
    </source>
</evidence>
<feature type="chain" id="PRO_5041311032" evidence="8">
    <location>
        <begin position="29"/>
        <end position="1193"/>
    </location>
</feature>
<dbReference type="Gene3D" id="2.170.130.10">
    <property type="entry name" value="TonB-dependent receptor, plug domain"/>
    <property type="match status" value="1"/>
</dbReference>
<evidence type="ECO:0000256" key="1">
    <source>
        <dbReference type="ARBA" id="ARBA00004571"/>
    </source>
</evidence>
<keyword evidence="3 7" id="KW-1134">Transmembrane beta strand</keyword>
<evidence type="ECO:0000256" key="4">
    <source>
        <dbReference type="ARBA" id="ARBA00022692"/>
    </source>
</evidence>
<keyword evidence="8" id="KW-0732">Signal</keyword>
<dbReference type="Proteomes" id="UP000887043">
    <property type="component" value="Unassembled WGS sequence"/>
</dbReference>
<dbReference type="Pfam" id="PF07715">
    <property type="entry name" value="Plug"/>
    <property type="match status" value="1"/>
</dbReference>
<evidence type="ECO:0000256" key="5">
    <source>
        <dbReference type="ARBA" id="ARBA00023136"/>
    </source>
</evidence>
<keyword evidence="2 7" id="KW-0813">Transport</keyword>
<protein>
    <submittedName>
        <fullName evidence="10">SusC/RagA family TonB-linked outer membrane protein</fullName>
    </submittedName>
</protein>
<dbReference type="InterPro" id="IPR039426">
    <property type="entry name" value="TonB-dep_rcpt-like"/>
</dbReference>
<dbReference type="RefSeq" id="WP_081456361.1">
    <property type="nucleotide sequence ID" value="NZ_BPTR01000001.1"/>
</dbReference>
<evidence type="ECO:0000259" key="9">
    <source>
        <dbReference type="Pfam" id="PF07715"/>
    </source>
</evidence>
<evidence type="ECO:0000256" key="3">
    <source>
        <dbReference type="ARBA" id="ARBA00022452"/>
    </source>
</evidence>
<accession>A0AA37HZ33</accession>
<feature type="domain" description="TonB-dependent receptor plug" evidence="9">
    <location>
        <begin position="209"/>
        <end position="326"/>
    </location>
</feature>
<dbReference type="InterPro" id="IPR008969">
    <property type="entry name" value="CarboxyPept-like_regulatory"/>
</dbReference>
<proteinExistence type="inferred from homology"/>
<dbReference type="InterPro" id="IPR012910">
    <property type="entry name" value="Plug_dom"/>
</dbReference>
<evidence type="ECO:0000313" key="10">
    <source>
        <dbReference type="EMBL" id="GJG28607.1"/>
    </source>
</evidence>
<dbReference type="NCBIfam" id="TIGR04057">
    <property type="entry name" value="SusC_RagA_signa"/>
    <property type="match status" value="1"/>
</dbReference>
<dbReference type="SUPFAM" id="SSF56935">
    <property type="entry name" value="Porins"/>
    <property type="match status" value="1"/>
</dbReference>
<keyword evidence="6 7" id="KW-0998">Cell outer membrane</keyword>
<evidence type="ECO:0000256" key="7">
    <source>
        <dbReference type="PROSITE-ProRule" id="PRU01360"/>
    </source>
</evidence>
<evidence type="ECO:0000256" key="2">
    <source>
        <dbReference type="ARBA" id="ARBA00022448"/>
    </source>
</evidence>
<organism evidence="10 11">
    <name type="scientific">Segatella bryantii</name>
    <name type="common">Prevotella bryantii</name>
    <dbReference type="NCBI Taxonomy" id="77095"/>
    <lineage>
        <taxon>Bacteria</taxon>
        <taxon>Pseudomonadati</taxon>
        <taxon>Bacteroidota</taxon>
        <taxon>Bacteroidia</taxon>
        <taxon>Bacteroidales</taxon>
        <taxon>Prevotellaceae</taxon>
        <taxon>Segatella</taxon>
    </lineage>
</organism>
<dbReference type="GO" id="GO:0009279">
    <property type="term" value="C:cell outer membrane"/>
    <property type="evidence" value="ECO:0007669"/>
    <property type="project" value="UniProtKB-SubCell"/>
</dbReference>
<reference evidence="10" key="1">
    <citation type="submission" date="2021-08" db="EMBL/GenBank/DDBJ databases">
        <title>Prevotella lacticifex sp. nov., isolated from rumen of cow.</title>
        <authorList>
            <person name="Shinkai T."/>
            <person name="Ikeyama N."/>
            <person name="Kumagai M."/>
            <person name="Ohmori H."/>
            <person name="Sakamoto M."/>
            <person name="Ohkuma M."/>
            <person name="Mitsumori M."/>
        </authorList>
    </citation>
    <scope>NUCLEOTIDE SEQUENCE</scope>
    <source>
        <strain evidence="10">DSM 11371</strain>
    </source>
</reference>
<evidence type="ECO:0000256" key="6">
    <source>
        <dbReference type="ARBA" id="ARBA00023237"/>
    </source>
</evidence>
<comment type="subcellular location">
    <subcellularLocation>
        <location evidence="1 7">Cell outer membrane</location>
        <topology evidence="1 7">Multi-pass membrane protein</topology>
    </subcellularLocation>
</comment>
<comment type="caution">
    <text evidence="10">The sequence shown here is derived from an EMBL/GenBank/DDBJ whole genome shotgun (WGS) entry which is preliminary data.</text>
</comment>
<feature type="signal peptide" evidence="8">
    <location>
        <begin position="1"/>
        <end position="28"/>
    </location>
</feature>
<dbReference type="SUPFAM" id="SSF49464">
    <property type="entry name" value="Carboxypeptidase regulatory domain-like"/>
    <property type="match status" value="1"/>
</dbReference>
<keyword evidence="5 7" id="KW-0472">Membrane</keyword>
<keyword evidence="4 7" id="KW-0812">Transmembrane</keyword>
<dbReference type="InterPro" id="IPR036942">
    <property type="entry name" value="Beta-barrel_TonB_sf"/>
</dbReference>
<dbReference type="InterPro" id="IPR023997">
    <property type="entry name" value="TonB-dep_OMP_SusC/RagA_CS"/>
</dbReference>
<dbReference type="InterPro" id="IPR037066">
    <property type="entry name" value="Plug_dom_sf"/>
</dbReference>
<evidence type="ECO:0000256" key="8">
    <source>
        <dbReference type="SAM" id="SignalP"/>
    </source>
</evidence>
<dbReference type="EMBL" id="BPTR01000001">
    <property type="protein sequence ID" value="GJG28607.1"/>
    <property type="molecule type" value="Genomic_DNA"/>
</dbReference>
<dbReference type="NCBIfam" id="TIGR04056">
    <property type="entry name" value="OMP_RagA_SusC"/>
    <property type="match status" value="1"/>
</dbReference>
<comment type="similarity">
    <text evidence="7">Belongs to the TonB-dependent receptor family.</text>
</comment>
<dbReference type="Pfam" id="PF13715">
    <property type="entry name" value="CarbopepD_reg_2"/>
    <property type="match status" value="1"/>
</dbReference>
<dbReference type="PROSITE" id="PS52016">
    <property type="entry name" value="TONB_DEPENDENT_REC_3"/>
    <property type="match status" value="1"/>
</dbReference>
<name>A0AA37HZ33_SEGBR</name>
<dbReference type="AlphaFoldDB" id="A0AA37HZ33"/>
<dbReference type="Gene3D" id="2.40.170.20">
    <property type="entry name" value="TonB-dependent receptor, beta-barrel domain"/>
    <property type="match status" value="1"/>
</dbReference>
<dbReference type="Gene3D" id="2.60.40.1120">
    <property type="entry name" value="Carboxypeptidase-like, regulatory domain"/>
    <property type="match status" value="1"/>
</dbReference>
<sequence length="1193" mass="132614">MQVKTTMRRLVLVLILLAGTATLLPATAQTVKNKPVTFTLTKVGVKEFLAEMKKQTGLDFVCSSELIRQLPLVTISVKDVSAERVLGDVLKQLGCKYTINGSIVTITHRDQKGRTRHIEGVVRDDQGEPLPGAVVRVKDKGIQTVTDNTGHYVINAPTTVCQLEYAYLGMQTHTSDFAQGTVDIKQNIRMISDNRLNEVVVTGYQTISKERATGSFTILKHNDIEKRHTGNLSLALDGLVAGMQSVDDGRGGKTITIRGTSTMNADYTPLVVIDGFPVMDNPSSGASTNPNLNALERINPKDIESITFLKDAAAASIWGARSANGVIVITTKKGQKDGQWTVEGSTQLTIAKKQNVHQLTNLTSASQTINYEKWLFEKSMISSPYSRNITNLYSGLTKSQLLLYQGYNWGTMDMAEMNRQLADLASLDNTKQIRDNLLQRPLQSMTNVALSGGIGQWGTRFSVEFIHEKGDFLGSRNNQWKMDWQNEYQINKYVSLNLGLNLVNDNRHSSQIGISNLSILSPYEMLVNSDGSYACHFHGSYNSDVLNMFDWSGFTYHNMNYNLLQEARSRRQRVNNTQFRLQAGLQVNIIDGLRFNSKFQFESSRYTQKRTNDEESFYTRYYVNYYTPGDMDGNALGISAVPAGDLVINDKGKNHSNLFRNDLTFDKVLGEKHAINAVIGNEISNYYYESWTNPYLWGVTATNGGTVGQEGYVDTMDGSQSSIMGVPQNGKEHVYDSWNHNRFVSFYGNVAYMFDDRYGVSFSARSDASNLITSKPKYRWSPLWSVGAIWNLANESWLSKTDLVNRLTLRLTYGQNGNAATASSAHTTVSISSSSVDEWTGQYPGSIYDYGNPTLRWEKTAITNIGLDFALLNNHLFGSVDVYNKKSTDVLGSVNIAAVNGTSSASFNNAELTNKGIELSLGAQGAIGDFTLSGNLTYSYNKNEVTKLYTEINNVSDFLNSDYIPGYAMSPIFTFEYGGLNNGVPCVLDTEGNKYSINDESLFYLPWKSLLHYQGTTIAPHTAGLNFTVQWKTISLSAYMNGRFGGKMTMPQFNYNYITSWGEKSNVLAQVGDLMDSSGSVITTPTNMMPLPTVDDDGNPISLMSYSGWSMYPRSLNMAVEDASYIYLSEIDLNYQLPHKWLTGLRLKDVSVFGKLENVGLIWAANSKNYHPDYLPGSYRPELTCTIGASIKF</sequence>
<gene>
    <name evidence="10" type="ORF">PRRU23_23070</name>
</gene>
<dbReference type="InterPro" id="IPR023996">
    <property type="entry name" value="TonB-dep_OMP_SusC/RagA"/>
</dbReference>